<evidence type="ECO:0000259" key="2">
    <source>
        <dbReference type="PROSITE" id="PS51286"/>
    </source>
</evidence>
<feature type="compositionally biased region" description="Polar residues" evidence="1">
    <location>
        <begin position="258"/>
        <end position="269"/>
    </location>
</feature>
<dbReference type="PANTHER" id="PTHR21228">
    <property type="entry name" value="FAST LEU-RICH DOMAIN-CONTAINING"/>
    <property type="match status" value="1"/>
</dbReference>
<dbReference type="SMART" id="SM00952">
    <property type="entry name" value="RAP"/>
    <property type="match status" value="1"/>
</dbReference>
<dbReference type="InterPro" id="IPR013584">
    <property type="entry name" value="RAP"/>
</dbReference>
<feature type="compositionally biased region" description="Low complexity" evidence="1">
    <location>
        <begin position="231"/>
        <end position="251"/>
    </location>
</feature>
<dbReference type="InterPro" id="IPR050870">
    <property type="entry name" value="FAST_kinase"/>
</dbReference>
<evidence type="ECO:0000313" key="3">
    <source>
        <dbReference type="EMBL" id="GLI62462.1"/>
    </source>
</evidence>
<dbReference type="Pfam" id="PF08373">
    <property type="entry name" value="RAP"/>
    <property type="match status" value="1"/>
</dbReference>
<feature type="region of interest" description="Disordered" evidence="1">
    <location>
        <begin position="136"/>
        <end position="164"/>
    </location>
</feature>
<dbReference type="PROSITE" id="PS51286">
    <property type="entry name" value="RAP"/>
    <property type="match status" value="1"/>
</dbReference>
<protein>
    <recommendedName>
        <fullName evidence="2">RAP domain-containing protein</fullName>
    </recommendedName>
</protein>
<sequence length="449" mass="46923">LVSALWAMSSLGGPPYFQAETEAAVTILIRCLASAAVSAAPSSDSAATSAPSPPAGGGGGLTGWQAGQVLWALGNSRHATQRLPDLEASLLRSGGLPYMHPRDVTRVLWGFASLGYSPERLLLTIRPDWSWRGRTASESVHKGKGKGSKARGKDMKGSGGGSGLEVQGDVRSFSPQQLACAVWALAVMGKVDTGPFRSAWAQLLRRAANVPPAEPVMTQIWQANLAVHLESSSSSPTPKSSSLRASATSASPIPIDGTVTTASALSSRPGSRGTGGCGSKAGNAAAASSEDLTAAGLAAAAGAGGGLNVAAARSLLLRARDVFLTATSALRRKVQSGYQRQMANTLTGLRMMHLLEDNSAGYSIDITLPQLRIALEADGPTHASRTPSGAVLGATAMKRRHLQRMGWHVINVTYKEWDRLTSESARRAFLQERINEALLSRIQIDDNEG</sequence>
<reference evidence="3 4" key="1">
    <citation type="journal article" date="2023" name="IScience">
        <title>Expanded male sex-determining region conserved during the evolution of homothallism in the green alga Volvox.</title>
        <authorList>
            <person name="Yamamoto K."/>
            <person name="Matsuzaki R."/>
            <person name="Mahakham W."/>
            <person name="Heman W."/>
            <person name="Sekimoto H."/>
            <person name="Kawachi M."/>
            <person name="Minakuchi Y."/>
            <person name="Toyoda A."/>
            <person name="Nozaki H."/>
        </authorList>
    </citation>
    <scope>NUCLEOTIDE SEQUENCE [LARGE SCALE GENOMIC DNA]</scope>
    <source>
        <strain evidence="3 4">NIES-4468</strain>
    </source>
</reference>
<feature type="region of interest" description="Disordered" evidence="1">
    <location>
        <begin position="231"/>
        <end position="283"/>
    </location>
</feature>
<comment type="caution">
    <text evidence="3">The sequence shown here is derived from an EMBL/GenBank/DDBJ whole genome shotgun (WGS) entry which is preliminary data.</text>
</comment>
<evidence type="ECO:0000313" key="4">
    <source>
        <dbReference type="Proteomes" id="UP001165090"/>
    </source>
</evidence>
<gene>
    <name evidence="3" type="ORF">VaNZ11_005093</name>
</gene>
<feature type="non-terminal residue" evidence="3">
    <location>
        <position position="1"/>
    </location>
</feature>
<dbReference type="Gene3D" id="3.40.960.10">
    <property type="entry name" value="VSR Endonuclease"/>
    <property type="match status" value="1"/>
</dbReference>
<evidence type="ECO:0000256" key="1">
    <source>
        <dbReference type="SAM" id="MobiDB-lite"/>
    </source>
</evidence>
<keyword evidence="4" id="KW-1185">Reference proteome</keyword>
<dbReference type="Proteomes" id="UP001165090">
    <property type="component" value="Unassembled WGS sequence"/>
</dbReference>
<accession>A0ABQ5RXW2</accession>
<feature type="domain" description="RAP" evidence="2">
    <location>
        <begin position="373"/>
        <end position="432"/>
    </location>
</feature>
<dbReference type="EMBL" id="BSDZ01000013">
    <property type="protein sequence ID" value="GLI62462.1"/>
    <property type="molecule type" value="Genomic_DNA"/>
</dbReference>
<name>A0ABQ5RXW2_9CHLO</name>
<dbReference type="PANTHER" id="PTHR21228:SF40">
    <property type="entry name" value="LD45607P"/>
    <property type="match status" value="1"/>
</dbReference>
<organism evidence="3 4">
    <name type="scientific">Volvox africanus</name>
    <dbReference type="NCBI Taxonomy" id="51714"/>
    <lineage>
        <taxon>Eukaryota</taxon>
        <taxon>Viridiplantae</taxon>
        <taxon>Chlorophyta</taxon>
        <taxon>core chlorophytes</taxon>
        <taxon>Chlorophyceae</taxon>
        <taxon>CS clade</taxon>
        <taxon>Chlamydomonadales</taxon>
        <taxon>Volvocaceae</taxon>
        <taxon>Volvox</taxon>
    </lineage>
</organism>
<proteinExistence type="predicted"/>